<proteinExistence type="predicted"/>
<protein>
    <submittedName>
        <fullName evidence="1">Uncharacterized protein</fullName>
    </submittedName>
</protein>
<reference evidence="1 2" key="1">
    <citation type="submission" date="2016-08" db="EMBL/GenBank/DDBJ databases">
        <title>A Parts List for Fungal Cellulosomes Revealed by Comparative Genomics.</title>
        <authorList>
            <consortium name="DOE Joint Genome Institute"/>
            <person name="Haitjema C.H."/>
            <person name="Gilmore S.P."/>
            <person name="Henske J.K."/>
            <person name="Solomon K.V."/>
            <person name="De Groot R."/>
            <person name="Kuo A."/>
            <person name="Mondo S.J."/>
            <person name="Salamov A.A."/>
            <person name="Labutti K."/>
            <person name="Zhao Z."/>
            <person name="Chiniquy J."/>
            <person name="Barry K."/>
            <person name="Brewer H.M."/>
            <person name="Purvine S.O."/>
            <person name="Wright A.T."/>
            <person name="Boxma B."/>
            <person name="Van Alen T."/>
            <person name="Hackstein J.H."/>
            <person name="Baker S.E."/>
            <person name="Grigoriev I.V."/>
            <person name="O'Malley M.A."/>
        </authorList>
    </citation>
    <scope>NUCLEOTIDE SEQUENCE [LARGE SCALE GENOMIC DNA]</scope>
    <source>
        <strain evidence="1 2">S4</strain>
    </source>
</reference>
<comment type="caution">
    <text evidence="1">The sequence shown here is derived from an EMBL/GenBank/DDBJ whole genome shotgun (WGS) entry which is preliminary data.</text>
</comment>
<dbReference type="InterPro" id="IPR002110">
    <property type="entry name" value="Ankyrin_rpt"/>
</dbReference>
<dbReference type="EMBL" id="MCFG01000512">
    <property type="protein sequence ID" value="ORX64605.1"/>
    <property type="molecule type" value="Genomic_DNA"/>
</dbReference>
<dbReference type="AlphaFoldDB" id="A0A1Y1VUC3"/>
<dbReference type="SUPFAM" id="SSF48403">
    <property type="entry name" value="Ankyrin repeat"/>
    <property type="match status" value="1"/>
</dbReference>
<dbReference type="STRING" id="1754192.A0A1Y1VUC3"/>
<evidence type="ECO:0000313" key="2">
    <source>
        <dbReference type="Proteomes" id="UP000193944"/>
    </source>
</evidence>
<evidence type="ECO:0000313" key="1">
    <source>
        <dbReference type="EMBL" id="ORX64605.1"/>
    </source>
</evidence>
<gene>
    <name evidence="1" type="ORF">BCR32DRAFT_251022</name>
</gene>
<keyword evidence="2" id="KW-1185">Reference proteome</keyword>
<reference evidence="1 2" key="2">
    <citation type="submission" date="2016-08" db="EMBL/GenBank/DDBJ databases">
        <title>Pervasive Adenine N6-methylation of Active Genes in Fungi.</title>
        <authorList>
            <consortium name="DOE Joint Genome Institute"/>
            <person name="Mondo S.J."/>
            <person name="Dannebaum R.O."/>
            <person name="Kuo R.C."/>
            <person name="Labutti K."/>
            <person name="Haridas S."/>
            <person name="Kuo A."/>
            <person name="Salamov A."/>
            <person name="Ahrendt S.R."/>
            <person name="Lipzen A."/>
            <person name="Sullivan W."/>
            <person name="Andreopoulos W.B."/>
            <person name="Clum A."/>
            <person name="Lindquist E."/>
            <person name="Daum C."/>
            <person name="Ramamoorthy G.K."/>
            <person name="Gryganskyi A."/>
            <person name="Culley D."/>
            <person name="Magnuson J.K."/>
            <person name="James T.Y."/>
            <person name="O'Malley M.A."/>
            <person name="Stajich J.E."/>
            <person name="Spatafora J.W."/>
            <person name="Visel A."/>
            <person name="Grigoriev I.V."/>
        </authorList>
    </citation>
    <scope>NUCLEOTIDE SEQUENCE [LARGE SCALE GENOMIC DNA]</scope>
    <source>
        <strain evidence="1 2">S4</strain>
    </source>
</reference>
<dbReference type="Pfam" id="PF12796">
    <property type="entry name" value="Ank_2"/>
    <property type="match status" value="1"/>
</dbReference>
<dbReference type="OrthoDB" id="20872at2759"/>
<name>A0A1Y1VUC3_9FUNG</name>
<dbReference type="Proteomes" id="UP000193944">
    <property type="component" value="Unassembled WGS sequence"/>
</dbReference>
<organism evidence="1 2">
    <name type="scientific">Anaeromyces robustus</name>
    <dbReference type="NCBI Taxonomy" id="1754192"/>
    <lineage>
        <taxon>Eukaryota</taxon>
        <taxon>Fungi</taxon>
        <taxon>Fungi incertae sedis</taxon>
        <taxon>Chytridiomycota</taxon>
        <taxon>Chytridiomycota incertae sedis</taxon>
        <taxon>Neocallimastigomycetes</taxon>
        <taxon>Neocallimastigales</taxon>
        <taxon>Neocallimastigaceae</taxon>
        <taxon>Anaeromyces</taxon>
    </lineage>
</organism>
<sequence length="186" mass="21724">MTYQLITAIDKRDVKEIINTLSQSNCIDAKIHNNDLDIAMDMAIENNIDNKELYDFIIKKKGLFNAYFFRNSIKKNNNNVKYIENNLGLIKSIIENGFYVIGDKIDKDGEEDERNRERKHITTPLIFFIKKKLNGVVKILLENKASIEEMDENGNTPIFQTIESENYEIFDLLLHTYPVDITKKKK</sequence>
<accession>A0A1Y1VUC3</accession>
<dbReference type="SMART" id="SM00248">
    <property type="entry name" value="ANK"/>
    <property type="match status" value="3"/>
</dbReference>
<dbReference type="InterPro" id="IPR036770">
    <property type="entry name" value="Ankyrin_rpt-contain_sf"/>
</dbReference>
<dbReference type="Gene3D" id="1.25.40.20">
    <property type="entry name" value="Ankyrin repeat-containing domain"/>
    <property type="match status" value="1"/>
</dbReference>